<dbReference type="GeneID" id="24875113"/>
<protein>
    <submittedName>
        <fullName evidence="2">Uncharacterized protein</fullName>
    </submittedName>
</protein>
<dbReference type="RefSeq" id="WP_048187835.1">
    <property type="nucleotide sequence ID" value="NZ_CP011097.1"/>
</dbReference>
<organism evidence="2 3">
    <name type="scientific">Candidatus Nitrosotenuis cloacae</name>
    <dbReference type="NCBI Taxonomy" id="1603555"/>
    <lineage>
        <taxon>Archaea</taxon>
        <taxon>Nitrososphaerota</taxon>
        <taxon>Candidatus Nitrosotenuis</taxon>
    </lineage>
</organism>
<dbReference type="KEGG" id="tah:SU86_001785"/>
<accession>A0A3G1B0G1</accession>
<dbReference type="OrthoDB" id="11662at2157"/>
<name>A0A3G1B0G1_9ARCH</name>
<evidence type="ECO:0000256" key="1">
    <source>
        <dbReference type="SAM" id="Phobius"/>
    </source>
</evidence>
<keyword evidence="1" id="KW-0812">Transmembrane</keyword>
<feature type="transmembrane region" description="Helical" evidence="1">
    <location>
        <begin position="7"/>
        <end position="28"/>
    </location>
</feature>
<evidence type="ECO:0000313" key="2">
    <source>
        <dbReference type="EMBL" id="AJZ75325.1"/>
    </source>
</evidence>
<dbReference type="Proteomes" id="UP000266745">
    <property type="component" value="Chromosome"/>
</dbReference>
<keyword evidence="1" id="KW-0472">Membrane</keyword>
<sequence length="358" mass="38774">MDLGLSIAIGGGIICATVLLVLSIMFSLTTQTYEVNSARSQSSELERTLIHTNFTISDLYAQSGSDRVSFTLQNTGLEKLWNYNKFAVIVKYNATITGNPVLTSEYLTYDSTTAFGGAGVSSGSTQFARPDQDVSKENWDDAVGGDNDDILYDEVDESTQNDTDYATSGSLSLLDTSETWETGLTNVIDPQTSSNHIVKYVYRKNTSGGNVIDLTVRLMQGSTTIASWTHTNIGNTFTLASQTLSVGETDSITNYSDLRLRFTGTYSSGLAARTVQISWAEFEVPAASGIYDCSLVSVTAGKWTIDRIMSDLMDPRILNSNEDSRVCIRLSNNVHSGSNVLVSVATDLGKTESDSINT</sequence>
<keyword evidence="3" id="KW-1185">Reference proteome</keyword>
<keyword evidence="1" id="KW-1133">Transmembrane helix</keyword>
<reference evidence="2 3" key="1">
    <citation type="journal article" date="2016" name="Sci. Rep.">
        <title>A novel ammonia-oxidizing archaeon from wastewater treatment plant: Its enrichment, physiological and genomic characteristics.</title>
        <authorList>
            <person name="Li Y."/>
            <person name="Ding K."/>
            <person name="Wen X."/>
            <person name="Zhang B."/>
            <person name="Shen B."/>
            <person name="Yang Y."/>
        </authorList>
    </citation>
    <scope>NUCLEOTIDE SEQUENCE [LARGE SCALE GENOMIC DNA]</scope>
    <source>
        <strain evidence="2 3">SAT1</strain>
    </source>
</reference>
<dbReference type="EMBL" id="CP011097">
    <property type="protein sequence ID" value="AJZ75325.1"/>
    <property type="molecule type" value="Genomic_DNA"/>
</dbReference>
<dbReference type="AlphaFoldDB" id="A0A3G1B0G1"/>
<evidence type="ECO:0000313" key="3">
    <source>
        <dbReference type="Proteomes" id="UP000266745"/>
    </source>
</evidence>
<dbReference type="STRING" id="1603555.SU86_001785"/>
<gene>
    <name evidence="2" type="ORF">SU86_001785</name>
</gene>
<proteinExistence type="predicted"/>